<gene>
    <name evidence="2" type="ORF">JJB74_29200</name>
</gene>
<dbReference type="Proteomes" id="UP000622890">
    <property type="component" value="Unassembled WGS sequence"/>
</dbReference>
<name>A0A934SZP3_9BURK</name>
<keyword evidence="3" id="KW-1185">Reference proteome</keyword>
<accession>A0A934SZP3</accession>
<sequence>MIDRKQIGRIVCRHRAAAEPGRLRLFAKAIGETYSYWEAGERLPLPPTFLFCLEMERPDPCDWFASVGLELPKLLHGEQRFAYHRPCFCGDVLTFESRIDDVFEKKGGLMEFLVKSTRVTDESGAPVADLHALIIQRHG</sequence>
<dbReference type="Pfam" id="PF13452">
    <property type="entry name" value="FAS1_DH_region"/>
    <property type="match status" value="1"/>
</dbReference>
<dbReference type="Gene3D" id="3.10.129.10">
    <property type="entry name" value="Hotdog Thioesterase"/>
    <property type="match status" value="1"/>
</dbReference>
<proteinExistence type="predicted"/>
<comment type="caution">
    <text evidence="2">The sequence shown here is derived from an EMBL/GenBank/DDBJ whole genome shotgun (WGS) entry which is preliminary data.</text>
</comment>
<reference evidence="2" key="1">
    <citation type="submission" date="2021-01" db="EMBL/GenBank/DDBJ databases">
        <title>Genome sequence of strain Noviherbaspirillum sp. DKR-6.</title>
        <authorList>
            <person name="Chaudhary D.K."/>
        </authorList>
    </citation>
    <scope>NUCLEOTIDE SEQUENCE</scope>
    <source>
        <strain evidence="2">DKR-6</strain>
    </source>
</reference>
<dbReference type="InterPro" id="IPR039569">
    <property type="entry name" value="FAS1-like_DH_region"/>
</dbReference>
<dbReference type="SUPFAM" id="SSF54637">
    <property type="entry name" value="Thioesterase/thiol ester dehydrase-isomerase"/>
    <property type="match status" value="1"/>
</dbReference>
<dbReference type="RefSeq" id="WP_200598077.1">
    <property type="nucleotide sequence ID" value="NZ_JAEPBG010000025.1"/>
</dbReference>
<evidence type="ECO:0000313" key="2">
    <source>
        <dbReference type="EMBL" id="MBK4738708.1"/>
    </source>
</evidence>
<evidence type="ECO:0000259" key="1">
    <source>
        <dbReference type="Pfam" id="PF13452"/>
    </source>
</evidence>
<organism evidence="2 3">
    <name type="scientific">Noviherbaspirillum pedocola</name>
    <dbReference type="NCBI Taxonomy" id="2801341"/>
    <lineage>
        <taxon>Bacteria</taxon>
        <taxon>Pseudomonadati</taxon>
        <taxon>Pseudomonadota</taxon>
        <taxon>Betaproteobacteria</taxon>
        <taxon>Burkholderiales</taxon>
        <taxon>Oxalobacteraceae</taxon>
        <taxon>Noviherbaspirillum</taxon>
    </lineage>
</organism>
<feature type="domain" description="FAS1-like dehydratase" evidence="1">
    <location>
        <begin position="7"/>
        <end position="129"/>
    </location>
</feature>
<dbReference type="EMBL" id="JAEPBG010000025">
    <property type="protein sequence ID" value="MBK4738708.1"/>
    <property type="molecule type" value="Genomic_DNA"/>
</dbReference>
<dbReference type="AlphaFoldDB" id="A0A934SZP3"/>
<protein>
    <submittedName>
        <fullName evidence="2">MaoC family dehydratase N-terminal domain-containing protein</fullName>
    </submittedName>
</protein>
<evidence type="ECO:0000313" key="3">
    <source>
        <dbReference type="Proteomes" id="UP000622890"/>
    </source>
</evidence>
<dbReference type="InterPro" id="IPR029069">
    <property type="entry name" value="HotDog_dom_sf"/>
</dbReference>